<dbReference type="InterPro" id="IPR029055">
    <property type="entry name" value="Ntn_hydrolases_N"/>
</dbReference>
<comment type="caution">
    <text evidence="5">The sequence shown here is derived from an EMBL/GenBank/DDBJ whole genome shotgun (WGS) entry which is preliminary data.</text>
</comment>
<dbReference type="PANTHER" id="PTHR45937">
    <property type="entry name" value="ASPARAGINE SYNTHETASE DOMAIN-CONTAINING PROTEIN 1"/>
    <property type="match status" value="1"/>
</dbReference>
<dbReference type="GO" id="GO:0006529">
    <property type="term" value="P:asparagine biosynthetic process"/>
    <property type="evidence" value="ECO:0007669"/>
    <property type="project" value="UniProtKB-KW"/>
</dbReference>
<dbReference type="SUPFAM" id="SSF56235">
    <property type="entry name" value="N-terminal nucleophile aminohydrolases (Ntn hydrolases)"/>
    <property type="match status" value="1"/>
</dbReference>
<dbReference type="EMBL" id="JALJOQ010000229">
    <property type="protein sequence ID" value="KAK9788308.1"/>
    <property type="molecule type" value="Genomic_DNA"/>
</dbReference>
<name>A0AAW1NN39_9CHLO</name>
<organism evidence="5 6">
    <name type="scientific">Symbiochloris irregularis</name>
    <dbReference type="NCBI Taxonomy" id="706552"/>
    <lineage>
        <taxon>Eukaryota</taxon>
        <taxon>Viridiplantae</taxon>
        <taxon>Chlorophyta</taxon>
        <taxon>core chlorophytes</taxon>
        <taxon>Trebouxiophyceae</taxon>
        <taxon>Trebouxiales</taxon>
        <taxon>Trebouxiaceae</taxon>
        <taxon>Symbiochloris</taxon>
    </lineage>
</organism>
<dbReference type="CDD" id="cd01991">
    <property type="entry name" value="Asn_synthase_B_C"/>
    <property type="match status" value="1"/>
</dbReference>
<dbReference type="InterPro" id="IPR014729">
    <property type="entry name" value="Rossmann-like_a/b/a_fold"/>
</dbReference>
<evidence type="ECO:0000313" key="6">
    <source>
        <dbReference type="Proteomes" id="UP001465755"/>
    </source>
</evidence>
<evidence type="ECO:0000256" key="3">
    <source>
        <dbReference type="ARBA" id="ARBA00022962"/>
    </source>
</evidence>
<keyword evidence="3" id="KW-0315">Glutamine amidotransferase</keyword>
<sequence>MCGVILRLGLTLDTCKDLLIASLDARYSGHLLPGVQEKLQARGPTAIGWRQVGLPFVAQDLFAASLLQVRGAEPISSSSLPLADKAGSVLLFNGELFGGLNVAAGCNDGQALLHELCHSDDPAHMLSRLLGPWALVYWHAASRRLWFGRDALGRRSLLIQRPSEQRRQLTLSSFALCTDPQAGWQELKPGVYSIAYARASNLLDPGADSCLGDAASAAAAEQVFRALEHAVRTMCEQIDPLHWGRHMSDPADVTALAAPVLILFSGGVDSTLLAALAHRVLPGHLPIDLACVCFDGGQSPDRLAALDAVQELSAYAPSRLWRLVEVDATLADVATLQPRLLGLLHPADTVMDINIGAALWLAARAEGRLCFAQERTRRHRGERSGGAWRSSAKVVLLGQGADEQCAGYGRHRTKFREGGWEGLHREMALDVGRLWLRNLGRDDRIVSDHGREARHPFLDEALLQLLLSLPLPLIADLTLAPGVGDKLVLRNLLRLLGLPRAAARVKRAIQFGTRLGKLANRRDFGSNRAANISHAGSVKLAQLGLSGDS</sequence>
<evidence type="ECO:0000259" key="4">
    <source>
        <dbReference type="PROSITE" id="PS51278"/>
    </source>
</evidence>
<dbReference type="PANTHER" id="PTHR45937:SF1">
    <property type="entry name" value="ASPARAGINE SYNTHETASE DOMAIN-CONTAINING PROTEIN 1"/>
    <property type="match status" value="1"/>
</dbReference>
<gene>
    <name evidence="5" type="ORF">WJX73_010668</name>
</gene>
<dbReference type="InterPro" id="IPR017932">
    <property type="entry name" value="GATase_2_dom"/>
</dbReference>
<accession>A0AAW1NN39</accession>
<keyword evidence="6" id="KW-1185">Reference proteome</keyword>
<proteinExistence type="predicted"/>
<dbReference type="InterPro" id="IPR051857">
    <property type="entry name" value="Asn_synthetase_domain"/>
</dbReference>
<dbReference type="Proteomes" id="UP001465755">
    <property type="component" value="Unassembled WGS sequence"/>
</dbReference>
<reference evidence="5 6" key="1">
    <citation type="journal article" date="2024" name="Nat. Commun.">
        <title>Phylogenomics reveals the evolutionary origins of lichenization in chlorophyte algae.</title>
        <authorList>
            <person name="Puginier C."/>
            <person name="Libourel C."/>
            <person name="Otte J."/>
            <person name="Skaloud P."/>
            <person name="Haon M."/>
            <person name="Grisel S."/>
            <person name="Petersen M."/>
            <person name="Berrin J.G."/>
            <person name="Delaux P.M."/>
            <person name="Dal Grande F."/>
            <person name="Keller J."/>
        </authorList>
    </citation>
    <scope>NUCLEOTIDE SEQUENCE [LARGE SCALE GENOMIC DNA]</scope>
    <source>
        <strain evidence="5 6">SAG 2036</strain>
    </source>
</reference>
<dbReference type="Gene3D" id="3.40.50.620">
    <property type="entry name" value="HUPs"/>
    <property type="match status" value="1"/>
</dbReference>
<dbReference type="AlphaFoldDB" id="A0AAW1NN39"/>
<dbReference type="SUPFAM" id="SSF52402">
    <property type="entry name" value="Adenine nucleotide alpha hydrolases-like"/>
    <property type="match status" value="1"/>
</dbReference>
<dbReference type="PROSITE" id="PS51278">
    <property type="entry name" value="GATASE_TYPE_2"/>
    <property type="match status" value="1"/>
</dbReference>
<keyword evidence="2" id="KW-0061">Asparagine biosynthesis</keyword>
<dbReference type="InterPro" id="IPR001962">
    <property type="entry name" value="Asn_synthase"/>
</dbReference>
<dbReference type="GO" id="GO:0004066">
    <property type="term" value="F:asparagine synthase (glutamine-hydrolyzing) activity"/>
    <property type="evidence" value="ECO:0007669"/>
    <property type="project" value="InterPro"/>
</dbReference>
<evidence type="ECO:0000256" key="1">
    <source>
        <dbReference type="ARBA" id="ARBA00022605"/>
    </source>
</evidence>
<feature type="domain" description="Glutamine amidotransferase type-2" evidence="4">
    <location>
        <begin position="2"/>
        <end position="198"/>
    </location>
</feature>
<protein>
    <recommendedName>
        <fullName evidence="4">Glutamine amidotransferase type-2 domain-containing protein</fullName>
    </recommendedName>
</protein>
<keyword evidence="1" id="KW-0028">Amino-acid biosynthesis</keyword>
<evidence type="ECO:0000256" key="2">
    <source>
        <dbReference type="ARBA" id="ARBA00022888"/>
    </source>
</evidence>
<dbReference type="Gene3D" id="3.60.20.10">
    <property type="entry name" value="Glutamine Phosphoribosylpyrophosphate, subunit 1, domain 1"/>
    <property type="match status" value="1"/>
</dbReference>
<evidence type="ECO:0000313" key="5">
    <source>
        <dbReference type="EMBL" id="KAK9788308.1"/>
    </source>
</evidence>
<dbReference type="Pfam" id="PF00733">
    <property type="entry name" value="Asn_synthase"/>
    <property type="match status" value="2"/>
</dbReference>